<evidence type="ECO:0000313" key="12">
    <source>
        <dbReference type="EMBL" id="TVT98471.1"/>
    </source>
</evidence>
<keyword evidence="4" id="KW-0547">Nucleotide-binding</keyword>
<dbReference type="PRINTS" id="PR00364">
    <property type="entry name" value="DISEASERSIST"/>
</dbReference>
<evidence type="ECO:0000256" key="5">
    <source>
        <dbReference type="ARBA" id="ARBA00022821"/>
    </source>
</evidence>
<feature type="compositionally biased region" description="Pro residues" evidence="7">
    <location>
        <begin position="1018"/>
        <end position="1044"/>
    </location>
</feature>
<feature type="domain" description="NB-ARC" evidence="8">
    <location>
        <begin position="192"/>
        <end position="343"/>
    </location>
</feature>
<evidence type="ECO:0000259" key="10">
    <source>
        <dbReference type="Pfam" id="PF23559"/>
    </source>
</evidence>
<gene>
    <name evidence="12" type="ORF">EJB05_56236</name>
</gene>
<evidence type="ECO:0000259" key="9">
    <source>
        <dbReference type="Pfam" id="PF18052"/>
    </source>
</evidence>
<feature type="region of interest" description="Disordered" evidence="7">
    <location>
        <begin position="1000"/>
        <end position="1055"/>
    </location>
</feature>
<evidence type="ECO:0000256" key="4">
    <source>
        <dbReference type="ARBA" id="ARBA00022741"/>
    </source>
</evidence>
<feature type="domain" description="Disease resistance N-terminal" evidence="9">
    <location>
        <begin position="13"/>
        <end position="86"/>
    </location>
</feature>
<evidence type="ECO:0000259" key="8">
    <source>
        <dbReference type="Pfam" id="PF00931"/>
    </source>
</evidence>
<dbReference type="PANTHER" id="PTHR23155:SF1135">
    <property type="entry name" value="OS08G0246300 PROTEIN"/>
    <property type="match status" value="1"/>
</dbReference>
<dbReference type="Gramene" id="TVT98471">
    <property type="protein sequence ID" value="TVT98471"/>
    <property type="gene ID" value="EJB05_56236"/>
</dbReference>
<dbReference type="Proteomes" id="UP000324897">
    <property type="component" value="Unassembled WGS sequence"/>
</dbReference>
<dbReference type="InterPro" id="IPR027417">
    <property type="entry name" value="P-loop_NTPase"/>
</dbReference>
<evidence type="ECO:0000256" key="2">
    <source>
        <dbReference type="ARBA" id="ARBA00022614"/>
    </source>
</evidence>
<sequence length="1331" mass="149353">MADLVFGLAKTAVSGTVAIAKSAIEEDKKLKKSVQRDLMLISDEFEMMHSFLNVANERVGDDMTRTCVRQVRDMALDVEDSIESIVSLDNRPGWWRRMLPSCLPGTAQVAALDNAVATVELLKTRVEAMGERNTRYSHISGSSGSSEPRPADHEQTTTPLRLHPVPNATASDILSAAKEDARTRGPQDLVKLINREKVGIVQVISVWRTGRGDTTTKSITNKAFHHSETCRNFKCRAWVKLMHPFNVHDFIRSLLIQFNVNNYLQQGGSGGNNVHVLKPDELMKATEGELIKELAKQVTGQRYLLVLEHVPTTSEWDTIKAHLPEGGNGSCIVIDTTEIEIACLCIGHSYRVSELKEFYGSSVCVFFKEDISASREAYRILHYPYLTASNHNREVISLMEIASFDNAALRDSTEEWDAINEACLGIQKPGVCIIVITNDKGIAAQCATPNEAVYDLKGLAIYNALHLFVKKETAKKVAAIKWIRETNLSQTDPLTLTDLVYKSNVLSVWGIPGVGKSSIVKLVYCQQMCFTGSLGFSDKFNKFGWVNVSHPFDLTDLSQSLLLDLHSESLQYGGMLRIKDPIQMCHQFLQENNCLVVIDGLQSKEEWDLVRAAFFGYKETVIIVITNEESVAAYCAEPERAVFNVKGLDDYGACDLFTMEVKKKNAIQWSWVRSMEQVTEELKRNEEAVKLMVHKCGGLPKVIVELADLMAMRLEDRELWMCLNDSFMQVLEHDRWFPGLQGLFEWVNSYFRSCPDFLKPCIFYLSIFPVSHSIRRRRLVRRWVAEGYARDTKENNAEDTAEDFIFKLVKLSIIQQHINLSPEEAWYTRVPLLPPFLTSTCKANGLFLEYIISRPMEENLVFALQGSCSLNSQHSGRHLTIGRSWDRDESVFEGIDFSRLRSFTVFGEWMPFFITKKMRLLRVLDLEDASSGVTDCELEKILHLLPGLKFLSLRGRKEITRLPDSLGGLRQLQTLDIRGTSIITLPKSIIKLRKLQYVRAGANPPPPPDDDTPAAEATPPPPPAAAVTPPPPPAAAAATPPPAASPSLSKTTSISKKPAGAKSMLTWLSGFCVCGRIACSHNGGVEVPRGIGEMTALLTFGVIDLSVPMVEDILKELKKLAQLRKLGVCGINKSNVQQFLAAISGHGHLQSLSVHLDKDYQDDCLKDISVPPKNLQTFKLVGLARELPVWIIKLQSLTKLKLQMTKLPQEQIDIIGNLPLLRLLCLCFKEFEHSKLQLRNCFFYKLRVLEIACNSRLTNVELPDRGKAVYLEVLKIRCCGDGVSSVQFDGLNRHRLKEVWITGTYDEAFKRHIQCQVPIILREEDWILGSF</sequence>
<dbReference type="InterPro" id="IPR002182">
    <property type="entry name" value="NB-ARC"/>
</dbReference>
<evidence type="ECO:0000256" key="3">
    <source>
        <dbReference type="ARBA" id="ARBA00022737"/>
    </source>
</evidence>
<evidence type="ECO:0000256" key="6">
    <source>
        <dbReference type="ARBA" id="ARBA00023054"/>
    </source>
</evidence>
<dbReference type="Gene3D" id="3.80.10.10">
    <property type="entry name" value="Ribonuclease Inhibitor"/>
    <property type="match status" value="2"/>
</dbReference>
<evidence type="ECO:0000256" key="1">
    <source>
        <dbReference type="ARBA" id="ARBA00008894"/>
    </source>
</evidence>
<dbReference type="EMBL" id="RWGY01000854">
    <property type="protein sequence ID" value="TVT98471.1"/>
    <property type="molecule type" value="Genomic_DNA"/>
</dbReference>
<dbReference type="Pfam" id="PF00931">
    <property type="entry name" value="NB-ARC"/>
    <property type="match status" value="2"/>
</dbReference>
<dbReference type="Gene3D" id="1.20.5.4130">
    <property type="match status" value="1"/>
</dbReference>
<dbReference type="InterPro" id="IPR044974">
    <property type="entry name" value="Disease_R_plants"/>
</dbReference>
<dbReference type="PANTHER" id="PTHR23155">
    <property type="entry name" value="DISEASE RESISTANCE PROTEIN RP"/>
    <property type="match status" value="1"/>
</dbReference>
<dbReference type="SUPFAM" id="SSF52047">
    <property type="entry name" value="RNI-like"/>
    <property type="match status" value="1"/>
</dbReference>
<accession>A0A5J9SGV0</accession>
<feature type="compositionally biased region" description="Polar residues" evidence="7">
    <location>
        <begin position="1046"/>
        <end position="1055"/>
    </location>
</feature>
<evidence type="ECO:0000259" key="11">
    <source>
        <dbReference type="Pfam" id="PF23598"/>
    </source>
</evidence>
<feature type="domain" description="Disease resistance R13L4/SHOC-2-like LRR" evidence="11">
    <location>
        <begin position="1083"/>
        <end position="1255"/>
    </location>
</feature>
<organism evidence="12 13">
    <name type="scientific">Eragrostis curvula</name>
    <name type="common">weeping love grass</name>
    <dbReference type="NCBI Taxonomy" id="38414"/>
    <lineage>
        <taxon>Eukaryota</taxon>
        <taxon>Viridiplantae</taxon>
        <taxon>Streptophyta</taxon>
        <taxon>Embryophyta</taxon>
        <taxon>Tracheophyta</taxon>
        <taxon>Spermatophyta</taxon>
        <taxon>Magnoliopsida</taxon>
        <taxon>Liliopsida</taxon>
        <taxon>Poales</taxon>
        <taxon>Poaceae</taxon>
        <taxon>PACMAD clade</taxon>
        <taxon>Chloridoideae</taxon>
        <taxon>Eragrostideae</taxon>
        <taxon>Eragrostidinae</taxon>
        <taxon>Eragrostis</taxon>
    </lineage>
</organism>
<keyword evidence="2" id="KW-0433">Leucine-rich repeat</keyword>
<dbReference type="GO" id="GO:0043531">
    <property type="term" value="F:ADP binding"/>
    <property type="evidence" value="ECO:0007669"/>
    <property type="project" value="InterPro"/>
</dbReference>
<dbReference type="Pfam" id="PF18052">
    <property type="entry name" value="Rx_N"/>
    <property type="match status" value="1"/>
</dbReference>
<keyword evidence="3" id="KW-0677">Repeat</keyword>
<dbReference type="Gene3D" id="3.40.50.300">
    <property type="entry name" value="P-loop containing nucleotide triphosphate hydrolases"/>
    <property type="match status" value="2"/>
</dbReference>
<dbReference type="GO" id="GO:0098542">
    <property type="term" value="P:defense response to other organism"/>
    <property type="evidence" value="ECO:0007669"/>
    <property type="project" value="TreeGrafter"/>
</dbReference>
<dbReference type="InterPro" id="IPR032675">
    <property type="entry name" value="LRR_dom_sf"/>
</dbReference>
<feature type="domain" description="Disease resistance protein winged helix" evidence="10">
    <location>
        <begin position="767"/>
        <end position="818"/>
    </location>
</feature>
<dbReference type="Pfam" id="PF23559">
    <property type="entry name" value="WHD_DRP"/>
    <property type="match status" value="1"/>
</dbReference>
<dbReference type="SUPFAM" id="SSF52540">
    <property type="entry name" value="P-loop containing nucleoside triphosphate hydrolases"/>
    <property type="match status" value="2"/>
</dbReference>
<dbReference type="OrthoDB" id="677658at2759"/>
<evidence type="ECO:0000313" key="13">
    <source>
        <dbReference type="Proteomes" id="UP000324897"/>
    </source>
</evidence>
<keyword evidence="13" id="KW-1185">Reference proteome</keyword>
<protein>
    <recommendedName>
        <fullName evidence="14">NB-ARC domain-containing protein</fullName>
    </recommendedName>
</protein>
<proteinExistence type="inferred from homology"/>
<evidence type="ECO:0000256" key="7">
    <source>
        <dbReference type="SAM" id="MobiDB-lite"/>
    </source>
</evidence>
<feature type="domain" description="Disease resistance R13L4/SHOC-2-like LRR" evidence="11">
    <location>
        <begin position="900"/>
        <end position="1001"/>
    </location>
</feature>
<feature type="non-terminal residue" evidence="12">
    <location>
        <position position="1"/>
    </location>
</feature>
<name>A0A5J9SGV0_9POAL</name>
<feature type="domain" description="NB-ARC" evidence="8">
    <location>
        <begin position="503"/>
        <end position="665"/>
    </location>
</feature>
<dbReference type="InterPro" id="IPR055414">
    <property type="entry name" value="LRR_R13L4/SHOC2-like"/>
</dbReference>
<comment type="caution">
    <text evidence="12">The sequence shown here is derived from an EMBL/GenBank/DDBJ whole genome shotgun (WGS) entry which is preliminary data.</text>
</comment>
<dbReference type="InterPro" id="IPR058922">
    <property type="entry name" value="WHD_DRP"/>
</dbReference>
<comment type="similarity">
    <text evidence="1">Belongs to the disease resistance NB-LRR family.</text>
</comment>
<reference evidence="12 13" key="1">
    <citation type="journal article" date="2019" name="Sci. Rep.">
        <title>A high-quality genome of Eragrostis curvula grass provides insights into Poaceae evolution and supports new strategies to enhance forage quality.</title>
        <authorList>
            <person name="Carballo J."/>
            <person name="Santos B.A.C.M."/>
            <person name="Zappacosta D."/>
            <person name="Garbus I."/>
            <person name="Selva J.P."/>
            <person name="Gallo C.A."/>
            <person name="Diaz A."/>
            <person name="Albertini E."/>
            <person name="Caccamo M."/>
            <person name="Echenique V."/>
        </authorList>
    </citation>
    <scope>NUCLEOTIDE SEQUENCE [LARGE SCALE GENOMIC DNA]</scope>
    <source>
        <strain evidence="13">cv. Victoria</strain>
        <tissue evidence="12">Leaf</tissue>
    </source>
</reference>
<dbReference type="Pfam" id="PF23598">
    <property type="entry name" value="LRR_14"/>
    <property type="match status" value="2"/>
</dbReference>
<evidence type="ECO:0008006" key="14">
    <source>
        <dbReference type="Google" id="ProtNLM"/>
    </source>
</evidence>
<feature type="region of interest" description="Disordered" evidence="7">
    <location>
        <begin position="133"/>
        <end position="165"/>
    </location>
</feature>
<keyword evidence="6" id="KW-0175">Coiled coil</keyword>
<dbReference type="InterPro" id="IPR041118">
    <property type="entry name" value="Rx_N"/>
</dbReference>
<keyword evidence="5" id="KW-0611">Plant defense</keyword>